<dbReference type="InterPro" id="IPR017867">
    <property type="entry name" value="Tyr_phospatase_low_mol_wt"/>
</dbReference>
<accession>A0A1G6N0I8</accession>
<dbReference type="CDD" id="cd16343">
    <property type="entry name" value="LMWPTP"/>
    <property type="match status" value="1"/>
</dbReference>
<evidence type="ECO:0000313" key="8">
    <source>
        <dbReference type="Proteomes" id="UP000198757"/>
    </source>
</evidence>
<dbReference type="PANTHER" id="PTHR11717:SF7">
    <property type="entry name" value="LOW MOLECULAR WEIGHT PHOSPHOTYROSINE PROTEIN PHOSPHATASE"/>
    <property type="match status" value="1"/>
</dbReference>
<dbReference type="Gene3D" id="3.40.50.2300">
    <property type="match status" value="1"/>
</dbReference>
<evidence type="ECO:0000256" key="3">
    <source>
        <dbReference type="ARBA" id="ARBA00022801"/>
    </source>
</evidence>
<dbReference type="InterPro" id="IPR050438">
    <property type="entry name" value="LMW_PTPase"/>
</dbReference>
<dbReference type="PANTHER" id="PTHR11717">
    <property type="entry name" value="LOW MOLECULAR WEIGHT PROTEIN TYROSINE PHOSPHATASE"/>
    <property type="match status" value="1"/>
</dbReference>
<keyword evidence="3" id="KW-0378">Hydrolase</keyword>
<dbReference type="GO" id="GO:0004725">
    <property type="term" value="F:protein tyrosine phosphatase activity"/>
    <property type="evidence" value="ECO:0007669"/>
    <property type="project" value="UniProtKB-EC"/>
</dbReference>
<name>A0A1G6N0I8_NIADE</name>
<keyword evidence="8" id="KW-1185">Reference proteome</keyword>
<reference evidence="8" key="1">
    <citation type="submission" date="2016-10" db="EMBL/GenBank/DDBJ databases">
        <authorList>
            <person name="Varghese N."/>
            <person name="Submissions S."/>
        </authorList>
    </citation>
    <scope>NUCLEOTIDE SEQUENCE [LARGE SCALE GENOMIC DNA]</scope>
    <source>
        <strain evidence="8">DSM 25811 / CCM 8410 / LMG 26954 / E90</strain>
    </source>
</reference>
<evidence type="ECO:0000256" key="4">
    <source>
        <dbReference type="ARBA" id="ARBA00022912"/>
    </source>
</evidence>
<feature type="active site" description="Proton donor" evidence="5">
    <location>
        <position position="119"/>
    </location>
</feature>
<feature type="active site" description="Nucleophile" evidence="5">
    <location>
        <position position="3"/>
    </location>
</feature>
<dbReference type="PRINTS" id="PR00719">
    <property type="entry name" value="LMWPTPASE"/>
</dbReference>
<dbReference type="InterPro" id="IPR036196">
    <property type="entry name" value="Ptyr_pPase_sf"/>
</dbReference>
<dbReference type="SUPFAM" id="SSF52788">
    <property type="entry name" value="Phosphotyrosine protein phosphatases I"/>
    <property type="match status" value="1"/>
</dbReference>
<evidence type="ECO:0000256" key="2">
    <source>
        <dbReference type="ARBA" id="ARBA00013064"/>
    </source>
</evidence>
<dbReference type="Proteomes" id="UP000198757">
    <property type="component" value="Unassembled WGS sequence"/>
</dbReference>
<protein>
    <recommendedName>
        <fullName evidence="2">protein-tyrosine-phosphatase</fullName>
        <ecNumber evidence="2">3.1.3.48</ecNumber>
    </recommendedName>
</protein>
<dbReference type="EMBL" id="FMZO01000003">
    <property type="protein sequence ID" value="SDC61211.1"/>
    <property type="molecule type" value="Genomic_DNA"/>
</dbReference>
<gene>
    <name evidence="7" type="ORF">SAMN04487894_103102</name>
</gene>
<evidence type="ECO:0000256" key="5">
    <source>
        <dbReference type="PIRSR" id="PIRSR617867-1"/>
    </source>
</evidence>
<dbReference type="Pfam" id="PF01451">
    <property type="entry name" value="LMWPc"/>
    <property type="match status" value="1"/>
</dbReference>
<organism evidence="7 8">
    <name type="scientific">Niabella drilacis (strain DSM 25811 / CCM 8410 / CCUG 62505 / LMG 26954 / E90)</name>
    <dbReference type="NCBI Taxonomy" id="1285928"/>
    <lineage>
        <taxon>Bacteria</taxon>
        <taxon>Pseudomonadati</taxon>
        <taxon>Bacteroidota</taxon>
        <taxon>Chitinophagia</taxon>
        <taxon>Chitinophagales</taxon>
        <taxon>Chitinophagaceae</taxon>
        <taxon>Niabella</taxon>
    </lineage>
</organism>
<dbReference type="STRING" id="1285928.SAMN04487894_103102"/>
<evidence type="ECO:0000259" key="6">
    <source>
        <dbReference type="SMART" id="SM00226"/>
    </source>
</evidence>
<dbReference type="EC" id="3.1.3.48" evidence="2"/>
<sequence>MVCLGNICRSPLAEGILQKKAAALGLNWQVDSAGTNGYHTGEAPHRLSQKVAAQHGIDISGQRARDFVAADFDRFDKIYAMAGDVISEIRHIARNRFDPSKVALIMNESYPGSNEDVPDPWYGTEPGYHEVYDMLDRASDAIIERYRKEN</sequence>
<dbReference type="AlphaFoldDB" id="A0A1G6N0I8"/>
<dbReference type="InterPro" id="IPR023485">
    <property type="entry name" value="Ptyr_pPase"/>
</dbReference>
<feature type="active site" evidence="5">
    <location>
        <position position="9"/>
    </location>
</feature>
<comment type="similarity">
    <text evidence="1">Belongs to the low molecular weight phosphotyrosine protein phosphatase family.</text>
</comment>
<proteinExistence type="inferred from homology"/>
<keyword evidence="4" id="KW-0904">Protein phosphatase</keyword>
<evidence type="ECO:0000256" key="1">
    <source>
        <dbReference type="ARBA" id="ARBA00011063"/>
    </source>
</evidence>
<evidence type="ECO:0000313" key="7">
    <source>
        <dbReference type="EMBL" id="SDC61211.1"/>
    </source>
</evidence>
<dbReference type="SMART" id="SM00226">
    <property type="entry name" value="LMWPc"/>
    <property type="match status" value="1"/>
</dbReference>
<feature type="domain" description="Phosphotyrosine protein phosphatase I" evidence="6">
    <location>
        <begin position="2"/>
        <end position="145"/>
    </location>
</feature>